<dbReference type="GO" id="GO:0009691">
    <property type="term" value="P:cytokinin biosynthetic process"/>
    <property type="evidence" value="ECO:0007669"/>
    <property type="project" value="UniProtKB-KW"/>
</dbReference>
<dbReference type="GO" id="GO:0052381">
    <property type="term" value="F:tRNA dimethylallyltransferase activity"/>
    <property type="evidence" value="ECO:0007669"/>
    <property type="project" value="TreeGrafter"/>
</dbReference>
<dbReference type="EMBL" id="BPVZ01000077">
    <property type="protein sequence ID" value="GKV27829.1"/>
    <property type="molecule type" value="Genomic_DNA"/>
</dbReference>
<evidence type="ECO:0000256" key="8">
    <source>
        <dbReference type="ARBA" id="ARBA00052386"/>
    </source>
</evidence>
<evidence type="ECO:0000256" key="7">
    <source>
        <dbReference type="ARBA" id="ARBA00051744"/>
    </source>
</evidence>
<comment type="caution">
    <text evidence="11">The sequence shown here is derived from an EMBL/GenBank/DDBJ whole genome shotgun (WGS) entry which is preliminary data.</text>
</comment>
<dbReference type="Gene3D" id="3.40.50.300">
    <property type="entry name" value="P-loop containing nucleotide triphosphate hydrolases"/>
    <property type="match status" value="1"/>
</dbReference>
<comment type="function">
    <text evidence="9">Involved in cytokinin biosynthesis. Catalyzes the transfer of an isopentenyl group from dimethylallyl diphosphate (DMAPP) to ATP and ADP.</text>
</comment>
<dbReference type="PANTHER" id="PTHR11088">
    <property type="entry name" value="TRNA DIMETHYLALLYLTRANSFERASE"/>
    <property type="match status" value="1"/>
</dbReference>
<protein>
    <recommendedName>
        <fullName evidence="10">adenylate dimethylallyltransferase (ADP/ATP-dependent)</fullName>
        <ecNumber evidence="10">2.5.1.112</ecNumber>
    </recommendedName>
</protein>
<reference evidence="11 12" key="1">
    <citation type="journal article" date="2021" name="Commun. Biol.">
        <title>The genome of Shorea leprosula (Dipterocarpaceae) highlights the ecological relevance of drought in aseasonal tropical rainforests.</title>
        <authorList>
            <person name="Ng K.K.S."/>
            <person name="Kobayashi M.J."/>
            <person name="Fawcett J.A."/>
            <person name="Hatakeyama M."/>
            <person name="Paape T."/>
            <person name="Ng C.H."/>
            <person name="Ang C.C."/>
            <person name="Tnah L.H."/>
            <person name="Lee C.T."/>
            <person name="Nishiyama T."/>
            <person name="Sese J."/>
            <person name="O'Brien M.J."/>
            <person name="Copetti D."/>
            <person name="Mohd Noor M.I."/>
            <person name="Ong R.C."/>
            <person name="Putra M."/>
            <person name="Sireger I.Z."/>
            <person name="Indrioko S."/>
            <person name="Kosugi Y."/>
            <person name="Izuno A."/>
            <person name="Isagi Y."/>
            <person name="Lee S.L."/>
            <person name="Shimizu K.K."/>
        </authorList>
    </citation>
    <scope>NUCLEOTIDE SEQUENCE [LARGE SCALE GENOMIC DNA]</scope>
    <source>
        <strain evidence="11">214</strain>
    </source>
</reference>
<dbReference type="Gene3D" id="1.10.287.890">
    <property type="entry name" value="Crystal structure of tRNA isopentenylpyrophosphate transferase (bh2366) domain"/>
    <property type="match status" value="1"/>
</dbReference>
<evidence type="ECO:0000256" key="2">
    <source>
        <dbReference type="ARBA" id="ARBA00022679"/>
    </source>
</evidence>
<evidence type="ECO:0000256" key="6">
    <source>
        <dbReference type="ARBA" id="ARBA00022946"/>
    </source>
</evidence>
<evidence type="ECO:0000313" key="11">
    <source>
        <dbReference type="EMBL" id="GKV27829.1"/>
    </source>
</evidence>
<evidence type="ECO:0000256" key="10">
    <source>
        <dbReference type="ARBA" id="ARBA00066838"/>
    </source>
</evidence>
<dbReference type="InterPro" id="IPR039657">
    <property type="entry name" value="Dimethylallyltransferase"/>
</dbReference>
<evidence type="ECO:0000256" key="1">
    <source>
        <dbReference type="ARBA" id="ARBA00005842"/>
    </source>
</evidence>
<gene>
    <name evidence="11" type="ORF">SLEP1_g36953</name>
</gene>
<dbReference type="GO" id="GO:0009824">
    <property type="term" value="F:AMP dimethylallyltransferase activity"/>
    <property type="evidence" value="ECO:0007669"/>
    <property type="project" value="UniProtKB-ARBA"/>
</dbReference>
<accession>A0AAV5KT35</accession>
<evidence type="ECO:0000256" key="5">
    <source>
        <dbReference type="ARBA" id="ARBA00022840"/>
    </source>
</evidence>
<dbReference type="FunFam" id="1.10.287.890:FF:000002">
    <property type="entry name" value="Adenylate isopentenyltransferase 5, chloroplastic"/>
    <property type="match status" value="1"/>
</dbReference>
<dbReference type="Pfam" id="PF01715">
    <property type="entry name" value="IPPT"/>
    <property type="match status" value="2"/>
</dbReference>
<dbReference type="InterPro" id="IPR027417">
    <property type="entry name" value="P-loop_NTPase"/>
</dbReference>
<dbReference type="GO" id="GO:0005524">
    <property type="term" value="F:ATP binding"/>
    <property type="evidence" value="ECO:0007669"/>
    <property type="project" value="UniProtKB-KW"/>
</dbReference>
<comment type="catalytic activity">
    <reaction evidence="8">
        <text>dimethylallyl diphosphate + ADP = N(6)-(dimethylallyl)adenosine 5'-diphosphate + diphosphate</text>
        <dbReference type="Rhea" id="RHEA:36327"/>
        <dbReference type="ChEBI" id="CHEBI:33019"/>
        <dbReference type="ChEBI" id="CHEBI:57623"/>
        <dbReference type="ChEBI" id="CHEBI:73533"/>
        <dbReference type="ChEBI" id="CHEBI:456216"/>
        <dbReference type="EC" id="2.5.1.112"/>
    </reaction>
</comment>
<keyword evidence="3" id="KW-0203">Cytokinin biosynthesis</keyword>
<keyword evidence="5" id="KW-0067">ATP-binding</keyword>
<proteinExistence type="inferred from homology"/>
<evidence type="ECO:0000256" key="4">
    <source>
        <dbReference type="ARBA" id="ARBA00022741"/>
    </source>
</evidence>
<dbReference type="GO" id="GO:0005739">
    <property type="term" value="C:mitochondrion"/>
    <property type="evidence" value="ECO:0007669"/>
    <property type="project" value="TreeGrafter"/>
</dbReference>
<dbReference type="EC" id="2.5.1.112" evidence="10"/>
<name>A0AAV5KT35_9ROSI</name>
<keyword evidence="12" id="KW-1185">Reference proteome</keyword>
<sequence>MMGISMSISQQRHHVLAALDISHGPGRLKMGTLTPWLPKEKVVVVMGATGTGKSRLSIDLATQFPVEVINSDKVQVHKGLDIATNKITLEEQNRVPHHLLGTVNPNADFTASDFCNMALMAVESILSRRQLPIITGGSNSYIKALIDDEDFQFRSKYECCFLWVDVAMPVLHQYVSERVDRMVKNGMVNEVRGFFSVNADYKQGIRKAIGVPEFDTYFRAEPFLNEENRVRLLKKAIQEIKNNTCKLACRQLEKIHRLKNVWNIHRLDATEAFQLEGREADEAWNELVVRPSTEIVAQFLYSGATEEVQAAGLPFLPPRYHVA</sequence>
<comment type="similarity">
    <text evidence="1">Belongs to the IPP transferase family.</text>
</comment>
<dbReference type="GO" id="GO:0006400">
    <property type="term" value="P:tRNA modification"/>
    <property type="evidence" value="ECO:0007669"/>
    <property type="project" value="TreeGrafter"/>
</dbReference>
<dbReference type="Proteomes" id="UP001054252">
    <property type="component" value="Unassembled WGS sequence"/>
</dbReference>
<evidence type="ECO:0000256" key="9">
    <source>
        <dbReference type="ARBA" id="ARBA00055191"/>
    </source>
</evidence>
<dbReference type="AlphaFoldDB" id="A0AAV5KT35"/>
<comment type="catalytic activity">
    <reaction evidence="7">
        <text>dimethylallyl diphosphate + ATP = N(6)-(dimethylallyl)adenosine 5'-triphosphate + diphosphate</text>
        <dbReference type="Rhea" id="RHEA:36331"/>
        <dbReference type="ChEBI" id="CHEBI:30616"/>
        <dbReference type="ChEBI" id="CHEBI:33019"/>
        <dbReference type="ChEBI" id="CHEBI:57623"/>
        <dbReference type="ChEBI" id="CHEBI:73532"/>
        <dbReference type="EC" id="2.5.1.112"/>
    </reaction>
</comment>
<keyword evidence="6" id="KW-0809">Transit peptide</keyword>
<dbReference type="SUPFAM" id="SSF52540">
    <property type="entry name" value="P-loop containing nucleoside triphosphate hydrolases"/>
    <property type="match status" value="1"/>
</dbReference>
<keyword evidence="4" id="KW-0547">Nucleotide-binding</keyword>
<keyword evidence="2" id="KW-0808">Transferase</keyword>
<evidence type="ECO:0000256" key="3">
    <source>
        <dbReference type="ARBA" id="ARBA00022712"/>
    </source>
</evidence>
<organism evidence="11 12">
    <name type="scientific">Rubroshorea leprosula</name>
    <dbReference type="NCBI Taxonomy" id="152421"/>
    <lineage>
        <taxon>Eukaryota</taxon>
        <taxon>Viridiplantae</taxon>
        <taxon>Streptophyta</taxon>
        <taxon>Embryophyta</taxon>
        <taxon>Tracheophyta</taxon>
        <taxon>Spermatophyta</taxon>
        <taxon>Magnoliopsida</taxon>
        <taxon>eudicotyledons</taxon>
        <taxon>Gunneridae</taxon>
        <taxon>Pentapetalae</taxon>
        <taxon>rosids</taxon>
        <taxon>malvids</taxon>
        <taxon>Malvales</taxon>
        <taxon>Dipterocarpaceae</taxon>
        <taxon>Rubroshorea</taxon>
    </lineage>
</organism>
<dbReference type="GO" id="GO:0052622">
    <property type="term" value="F:ATP/ADP dimethylallyltransferase activity"/>
    <property type="evidence" value="ECO:0007669"/>
    <property type="project" value="UniProtKB-EC"/>
</dbReference>
<dbReference type="PANTHER" id="PTHR11088:SF91">
    <property type="entry name" value="ADENYLATE ISOPENTENYLTRANSFERASE 3, CHLOROPLASTIC"/>
    <property type="match status" value="1"/>
</dbReference>
<evidence type="ECO:0000313" key="12">
    <source>
        <dbReference type="Proteomes" id="UP001054252"/>
    </source>
</evidence>